<dbReference type="Gene3D" id="3.40.50.11530">
    <property type="match status" value="1"/>
</dbReference>
<dbReference type="Proteomes" id="UP000199622">
    <property type="component" value="Unassembled WGS sequence"/>
</dbReference>
<name>A0A1H4YIS9_9PSEU</name>
<dbReference type="OrthoDB" id="3365840at2"/>
<dbReference type="Pfam" id="PF08357">
    <property type="entry name" value="SEFIR"/>
    <property type="match status" value="1"/>
</dbReference>
<protein>
    <submittedName>
        <fullName evidence="2">SEFIR domain-containing protein</fullName>
    </submittedName>
</protein>
<evidence type="ECO:0000313" key="2">
    <source>
        <dbReference type="EMBL" id="SED17024.1"/>
    </source>
</evidence>
<keyword evidence="3" id="KW-1185">Reference proteome</keyword>
<feature type="domain" description="SEFIR" evidence="1">
    <location>
        <begin position="6"/>
        <end position="145"/>
    </location>
</feature>
<evidence type="ECO:0000259" key="1">
    <source>
        <dbReference type="PROSITE" id="PS51534"/>
    </source>
</evidence>
<evidence type="ECO:0000313" key="3">
    <source>
        <dbReference type="Proteomes" id="UP000199622"/>
    </source>
</evidence>
<dbReference type="EMBL" id="FNSO01000004">
    <property type="protein sequence ID" value="SED17024.1"/>
    <property type="molecule type" value="Genomic_DNA"/>
</dbReference>
<dbReference type="PROSITE" id="PS51534">
    <property type="entry name" value="SEFIR"/>
    <property type="match status" value="1"/>
</dbReference>
<dbReference type="SUPFAM" id="SSF52200">
    <property type="entry name" value="Toll/Interleukin receptor TIR domain"/>
    <property type="match status" value="1"/>
</dbReference>
<dbReference type="STRING" id="208445.SAMN04489727_6722"/>
<sequence length="184" mass="20451">MPRTDPVRVFVSYTHDSPEHREHVLALSDFLVRHGLDVTLDQWQPVARQDWYTWAIAGIETADHVIVVASARYREVADGYASAESNRGLQSEAALLREKLHSDRPAWTRKILPVVLPGHTPAEIPAFLQPQTADHYLVTGFTVAGCEPLLRVLTGQAPYVKPAPGRVPVLPPRPIKPSGIHPRN</sequence>
<dbReference type="InterPro" id="IPR013568">
    <property type="entry name" value="SEFIR_dom"/>
</dbReference>
<dbReference type="RefSeq" id="WP_091314893.1">
    <property type="nucleotide sequence ID" value="NZ_FNSO01000004.1"/>
</dbReference>
<accession>A0A1H4YIS9</accession>
<organism evidence="2 3">
    <name type="scientific">Amycolatopsis tolypomycina</name>
    <dbReference type="NCBI Taxonomy" id="208445"/>
    <lineage>
        <taxon>Bacteria</taxon>
        <taxon>Bacillati</taxon>
        <taxon>Actinomycetota</taxon>
        <taxon>Actinomycetes</taxon>
        <taxon>Pseudonocardiales</taxon>
        <taxon>Pseudonocardiaceae</taxon>
        <taxon>Amycolatopsis</taxon>
    </lineage>
</organism>
<gene>
    <name evidence="2" type="ORF">SAMN04489727_6722</name>
</gene>
<dbReference type="AlphaFoldDB" id="A0A1H4YIS9"/>
<proteinExistence type="predicted"/>
<reference evidence="3" key="1">
    <citation type="submission" date="2016-10" db="EMBL/GenBank/DDBJ databases">
        <authorList>
            <person name="Varghese N."/>
            <person name="Submissions S."/>
        </authorList>
    </citation>
    <scope>NUCLEOTIDE SEQUENCE [LARGE SCALE GENOMIC DNA]</scope>
    <source>
        <strain evidence="3">DSM 44544</strain>
    </source>
</reference>
<dbReference type="InterPro" id="IPR035897">
    <property type="entry name" value="Toll_tir_struct_dom_sf"/>
</dbReference>